<dbReference type="PROSITE" id="PS50895">
    <property type="entry name" value="SURF1"/>
    <property type="match status" value="1"/>
</dbReference>
<dbReference type="EMBL" id="FODE01000001">
    <property type="protein sequence ID" value="SEN10221.1"/>
    <property type="molecule type" value="Genomic_DNA"/>
</dbReference>
<proteinExistence type="inferred from homology"/>
<dbReference type="OrthoDB" id="6079986at2"/>
<comment type="subcellular location">
    <subcellularLocation>
        <location evidence="6">Cell membrane</location>
        <topology evidence="6">Multi-pass membrane protein</topology>
    </subcellularLocation>
    <subcellularLocation>
        <location evidence="1">Membrane</location>
    </subcellularLocation>
</comment>
<accession>A0A1H8DSB9</accession>
<evidence type="ECO:0000256" key="5">
    <source>
        <dbReference type="ARBA" id="ARBA00023136"/>
    </source>
</evidence>
<dbReference type="RefSeq" id="WP_090610016.1">
    <property type="nucleotide sequence ID" value="NZ_CP067124.1"/>
</dbReference>
<gene>
    <name evidence="7" type="ORF">SAMN04489859_10016</name>
</gene>
<dbReference type="Proteomes" id="UP000199054">
    <property type="component" value="Unassembled WGS sequence"/>
</dbReference>
<dbReference type="PANTHER" id="PTHR23427">
    <property type="entry name" value="SURFEIT LOCUS PROTEIN"/>
    <property type="match status" value="1"/>
</dbReference>
<organism evidence="7 8">
    <name type="scientific">Paracoccus alcaliphilus</name>
    <dbReference type="NCBI Taxonomy" id="34002"/>
    <lineage>
        <taxon>Bacteria</taxon>
        <taxon>Pseudomonadati</taxon>
        <taxon>Pseudomonadota</taxon>
        <taxon>Alphaproteobacteria</taxon>
        <taxon>Rhodobacterales</taxon>
        <taxon>Paracoccaceae</taxon>
        <taxon>Paracoccus</taxon>
    </lineage>
</organism>
<evidence type="ECO:0000313" key="7">
    <source>
        <dbReference type="EMBL" id="SEN10221.1"/>
    </source>
</evidence>
<dbReference type="InterPro" id="IPR045214">
    <property type="entry name" value="Surf1/Surf4"/>
</dbReference>
<dbReference type="AlphaFoldDB" id="A0A1H8DSB9"/>
<name>A0A1H8DSB9_9RHOB</name>
<evidence type="ECO:0000256" key="1">
    <source>
        <dbReference type="ARBA" id="ARBA00004370"/>
    </source>
</evidence>
<feature type="transmembrane region" description="Helical" evidence="6">
    <location>
        <begin position="5"/>
        <end position="26"/>
    </location>
</feature>
<evidence type="ECO:0000313" key="8">
    <source>
        <dbReference type="Proteomes" id="UP000199054"/>
    </source>
</evidence>
<dbReference type="GO" id="GO:0005886">
    <property type="term" value="C:plasma membrane"/>
    <property type="evidence" value="ECO:0007669"/>
    <property type="project" value="UniProtKB-SubCell"/>
</dbReference>
<dbReference type="PANTHER" id="PTHR23427:SF2">
    <property type="entry name" value="SURFEIT LOCUS PROTEIN 1"/>
    <property type="match status" value="1"/>
</dbReference>
<dbReference type="InterPro" id="IPR002994">
    <property type="entry name" value="Surf1/Shy1"/>
</dbReference>
<evidence type="ECO:0000256" key="6">
    <source>
        <dbReference type="RuleBase" id="RU363076"/>
    </source>
</evidence>
<feature type="transmembrane region" description="Helical" evidence="6">
    <location>
        <begin position="197"/>
        <end position="216"/>
    </location>
</feature>
<keyword evidence="5 6" id="KW-0472">Membrane</keyword>
<dbReference type="PROSITE" id="PS51257">
    <property type="entry name" value="PROKAR_LIPOPROTEIN"/>
    <property type="match status" value="1"/>
</dbReference>
<keyword evidence="3 6" id="KW-0812">Transmembrane</keyword>
<keyword evidence="8" id="KW-1185">Reference proteome</keyword>
<reference evidence="7 8" key="1">
    <citation type="submission" date="2016-10" db="EMBL/GenBank/DDBJ databases">
        <authorList>
            <person name="de Groot N.N."/>
        </authorList>
    </citation>
    <scope>NUCLEOTIDE SEQUENCE [LARGE SCALE GENOMIC DNA]</scope>
    <source>
        <strain evidence="7 8">DSM 8512</strain>
    </source>
</reference>
<protein>
    <recommendedName>
        <fullName evidence="6">SURF1-like protein</fullName>
    </recommendedName>
</protein>
<evidence type="ECO:0000256" key="2">
    <source>
        <dbReference type="ARBA" id="ARBA00007165"/>
    </source>
</evidence>
<evidence type="ECO:0000256" key="3">
    <source>
        <dbReference type="ARBA" id="ARBA00022692"/>
    </source>
</evidence>
<dbReference type="STRING" id="34002.SAMN04489859_10016"/>
<dbReference type="CDD" id="cd06662">
    <property type="entry name" value="SURF1"/>
    <property type="match status" value="1"/>
</dbReference>
<keyword evidence="4 6" id="KW-1133">Transmembrane helix</keyword>
<sequence length="223" mass="24691">MRRYLFPLILGILGCAILVGLGVWQLQRMEWKEGLLDQIRTGIEAPPVPLPDQIDASMKYLPVVVSGTTTGQEIDVLSGSKEQGGGYQIVSGFETDDGRRIMVDRGFVPQEMRHAPRPPTRLEIRGNLHWPDEKGSATPDPNLSENIWFARDVPAMAGLLDTQPVLVVASQVQGDAQGVKPIPVAVEGIPNNHLSYAIQWFMIAAVWAGMTVALIWRIRQQKY</sequence>
<comment type="similarity">
    <text evidence="2 6">Belongs to the SURF1 family.</text>
</comment>
<evidence type="ECO:0000256" key="4">
    <source>
        <dbReference type="ARBA" id="ARBA00022989"/>
    </source>
</evidence>
<keyword evidence="6" id="KW-1003">Cell membrane</keyword>
<dbReference type="Pfam" id="PF02104">
    <property type="entry name" value="SURF1"/>
    <property type="match status" value="1"/>
</dbReference>